<dbReference type="AlphaFoldDB" id="A0A199UDX3"/>
<evidence type="ECO:0000256" key="1">
    <source>
        <dbReference type="SAM" id="MobiDB-lite"/>
    </source>
</evidence>
<feature type="region of interest" description="Disordered" evidence="1">
    <location>
        <begin position="54"/>
        <end position="75"/>
    </location>
</feature>
<accession>A0A199UDX3</accession>
<protein>
    <submittedName>
        <fullName evidence="2">Uncharacterized protein</fullName>
    </submittedName>
</protein>
<comment type="caution">
    <text evidence="2">The sequence shown here is derived from an EMBL/GenBank/DDBJ whole genome shotgun (WGS) entry which is preliminary data.</text>
</comment>
<organism evidence="2 3">
    <name type="scientific">Ananas comosus</name>
    <name type="common">Pineapple</name>
    <name type="synonym">Ananas ananas</name>
    <dbReference type="NCBI Taxonomy" id="4615"/>
    <lineage>
        <taxon>Eukaryota</taxon>
        <taxon>Viridiplantae</taxon>
        <taxon>Streptophyta</taxon>
        <taxon>Embryophyta</taxon>
        <taxon>Tracheophyta</taxon>
        <taxon>Spermatophyta</taxon>
        <taxon>Magnoliopsida</taxon>
        <taxon>Liliopsida</taxon>
        <taxon>Poales</taxon>
        <taxon>Bromeliaceae</taxon>
        <taxon>Bromelioideae</taxon>
        <taxon>Ananas</taxon>
    </lineage>
</organism>
<sequence length="75" mass="8558">MASLSFIELDAVGIWLDAMATSNNREYPSRPSDEELDLQNMIMYAQVSYFPEEDEERSTSSQSYSCQRIQRAVVG</sequence>
<feature type="compositionally biased region" description="Polar residues" evidence="1">
    <location>
        <begin position="59"/>
        <end position="68"/>
    </location>
</feature>
<evidence type="ECO:0000313" key="2">
    <source>
        <dbReference type="EMBL" id="OAY62958.1"/>
    </source>
</evidence>
<name>A0A199UDX3_ANACO</name>
<proteinExistence type="predicted"/>
<gene>
    <name evidence="2" type="ORF">ACMD2_13209</name>
</gene>
<evidence type="ECO:0000313" key="3">
    <source>
        <dbReference type="Proteomes" id="UP000092600"/>
    </source>
</evidence>
<dbReference type="EMBL" id="LSRQ01008405">
    <property type="protein sequence ID" value="OAY62958.1"/>
    <property type="molecule type" value="Genomic_DNA"/>
</dbReference>
<feature type="non-terminal residue" evidence="2">
    <location>
        <position position="75"/>
    </location>
</feature>
<dbReference type="Proteomes" id="UP000092600">
    <property type="component" value="Unassembled WGS sequence"/>
</dbReference>
<reference evidence="2 3" key="1">
    <citation type="journal article" date="2016" name="DNA Res.">
        <title>The draft genome of MD-2 pineapple using hybrid error correction of long reads.</title>
        <authorList>
            <person name="Redwan R.M."/>
            <person name="Saidin A."/>
            <person name="Kumar S.V."/>
        </authorList>
    </citation>
    <scope>NUCLEOTIDE SEQUENCE [LARGE SCALE GENOMIC DNA]</scope>
    <source>
        <strain evidence="3">cv. MD2</strain>
        <tissue evidence="2">Leaf</tissue>
    </source>
</reference>